<accession>A0ACD1ACK6</accession>
<organism evidence="1 2">
    <name type="scientific">Anoxybacterium hadale</name>
    <dbReference type="NCBI Taxonomy" id="3408580"/>
    <lineage>
        <taxon>Bacteria</taxon>
        <taxon>Bacillati</taxon>
        <taxon>Bacillota</taxon>
        <taxon>Clostridia</taxon>
        <taxon>Peptostreptococcales</taxon>
        <taxon>Anaerovoracaceae</taxon>
        <taxon>Anoxybacterium</taxon>
    </lineage>
</organism>
<reference evidence="1" key="1">
    <citation type="submission" date="2019-08" db="EMBL/GenBank/DDBJ databases">
        <title>Genome sequence of Clostridiales bacterium MT110.</title>
        <authorList>
            <person name="Cao J."/>
        </authorList>
    </citation>
    <scope>NUCLEOTIDE SEQUENCE</scope>
    <source>
        <strain evidence="1">MT110</strain>
    </source>
</reference>
<evidence type="ECO:0000313" key="2">
    <source>
        <dbReference type="Proteomes" id="UP000594014"/>
    </source>
</evidence>
<proteinExistence type="predicted"/>
<sequence>MEVFELAEQEGSDRLTYGQMNLINTLRKLWMELAMWRRAFLVSYAANFGDIELVADRLYQAPTNLGNVLEVFFGFQIARKVENLIREQIITGIQILTAEGQGDREAVDAGIVRLYRNGDQIAAYLAEINPYWSEEEWKRLLYEYYETTIREMVMVLAGRYADDIALYENLQDQALNIADYMAKGMIEFFKG</sequence>
<protein>
    <submittedName>
        <fullName evidence="1">Uncharacterized protein</fullName>
    </submittedName>
</protein>
<dbReference type="EMBL" id="CP042469">
    <property type="protein sequence ID" value="QOX64241.1"/>
    <property type="molecule type" value="Genomic_DNA"/>
</dbReference>
<gene>
    <name evidence="1" type="ORF">FRZ06_13275</name>
</gene>
<keyword evidence="2" id="KW-1185">Reference proteome</keyword>
<dbReference type="Proteomes" id="UP000594014">
    <property type="component" value="Chromosome"/>
</dbReference>
<name>A0ACD1ACK6_9FIRM</name>
<evidence type="ECO:0000313" key="1">
    <source>
        <dbReference type="EMBL" id="QOX64241.1"/>
    </source>
</evidence>